<dbReference type="AlphaFoldDB" id="A0AAE1PP10"/>
<evidence type="ECO:0000313" key="1">
    <source>
        <dbReference type="EMBL" id="KAK4312165.1"/>
    </source>
</evidence>
<name>A0AAE1PP10_9EUCA</name>
<reference evidence="1" key="1">
    <citation type="submission" date="2023-11" db="EMBL/GenBank/DDBJ databases">
        <title>Genome assemblies of two species of porcelain crab, Petrolisthes cinctipes and Petrolisthes manimaculis (Anomura: Porcellanidae).</title>
        <authorList>
            <person name="Angst P."/>
        </authorList>
    </citation>
    <scope>NUCLEOTIDE SEQUENCE</scope>
    <source>
        <strain evidence="1">PB745_02</strain>
        <tissue evidence="1">Gill</tissue>
    </source>
</reference>
<dbReference type="Proteomes" id="UP001292094">
    <property type="component" value="Unassembled WGS sequence"/>
</dbReference>
<comment type="caution">
    <text evidence="1">The sequence shown here is derived from an EMBL/GenBank/DDBJ whole genome shotgun (WGS) entry which is preliminary data.</text>
</comment>
<gene>
    <name evidence="1" type="ORF">Pmani_016379</name>
</gene>
<organism evidence="1 2">
    <name type="scientific">Petrolisthes manimaculis</name>
    <dbReference type="NCBI Taxonomy" id="1843537"/>
    <lineage>
        <taxon>Eukaryota</taxon>
        <taxon>Metazoa</taxon>
        <taxon>Ecdysozoa</taxon>
        <taxon>Arthropoda</taxon>
        <taxon>Crustacea</taxon>
        <taxon>Multicrustacea</taxon>
        <taxon>Malacostraca</taxon>
        <taxon>Eumalacostraca</taxon>
        <taxon>Eucarida</taxon>
        <taxon>Decapoda</taxon>
        <taxon>Pleocyemata</taxon>
        <taxon>Anomura</taxon>
        <taxon>Galatheoidea</taxon>
        <taxon>Porcellanidae</taxon>
        <taxon>Petrolisthes</taxon>
    </lineage>
</organism>
<sequence length="73" mass="7539">MDINRWGSSQLGGLELRDDGVVMGRGYDDGVVTLSRSGPGTRSTGAKSLVKYVCRLDGGGGGGSRRSPGHQTS</sequence>
<accession>A0AAE1PP10</accession>
<proteinExistence type="predicted"/>
<evidence type="ECO:0000313" key="2">
    <source>
        <dbReference type="Proteomes" id="UP001292094"/>
    </source>
</evidence>
<keyword evidence="2" id="KW-1185">Reference proteome</keyword>
<dbReference type="EMBL" id="JAWZYT010001438">
    <property type="protein sequence ID" value="KAK4312165.1"/>
    <property type="molecule type" value="Genomic_DNA"/>
</dbReference>
<protein>
    <submittedName>
        <fullName evidence="1">Uncharacterized protein</fullName>
    </submittedName>
</protein>